<sequence>MRFLYKTLGKETMFQQRTIATIVTTSRSSCSSDNSPSQNQLTLGMSQVSLSKFVAAYRRDKFIADLSQTVRFQSNENSLLWFRQPSFSSGNNDFPHTPVSLSFPGRNFSYFSWNEPDLYVERTNLSELGSYQPSNPIVNSLAAQLQNNVGSDPSLTNGVSTRRPLHRSKHTPYKCPKCPCEFAFSENLDAHMTDHCRIEAQTNLMISSDSASRWMNSDSPMVHSQFTWNLKDLAGTEASCSNSDGETSNEDVEKEERACAKAFLLANNAENEGQPTANLDTEDAVSSIIKSIKEVAI</sequence>
<keyword evidence="1" id="KW-0863">Zinc-finger</keyword>
<dbReference type="EMBL" id="CAEKKB010000004">
    <property type="protein sequence ID" value="CAB4308794.1"/>
    <property type="molecule type" value="Genomic_DNA"/>
</dbReference>
<evidence type="ECO:0000313" key="3">
    <source>
        <dbReference type="EMBL" id="CAB4308794.1"/>
    </source>
</evidence>
<dbReference type="PROSITE" id="PS50157">
    <property type="entry name" value="ZINC_FINGER_C2H2_2"/>
    <property type="match status" value="1"/>
</dbReference>
<name>A0A6J5XCE2_PRUAR</name>
<proteinExistence type="predicted"/>
<dbReference type="Proteomes" id="UP000507245">
    <property type="component" value="Unassembled WGS sequence"/>
</dbReference>
<dbReference type="InterPro" id="IPR013087">
    <property type="entry name" value="Znf_C2H2_type"/>
</dbReference>
<dbReference type="GO" id="GO:0008270">
    <property type="term" value="F:zinc ion binding"/>
    <property type="evidence" value="ECO:0007669"/>
    <property type="project" value="UniProtKB-KW"/>
</dbReference>
<keyword evidence="1" id="KW-0862">Zinc</keyword>
<evidence type="ECO:0000313" key="4">
    <source>
        <dbReference type="Proteomes" id="UP000507245"/>
    </source>
</evidence>
<keyword evidence="1" id="KW-0479">Metal-binding</keyword>
<dbReference type="AlphaFoldDB" id="A0A6J5XCE2"/>
<evidence type="ECO:0000259" key="2">
    <source>
        <dbReference type="PROSITE" id="PS50157"/>
    </source>
</evidence>
<feature type="domain" description="C2H2-type" evidence="2">
    <location>
        <begin position="173"/>
        <end position="200"/>
    </location>
</feature>
<gene>
    <name evidence="3" type="ORF">ORAREDHAP_LOCUS28818</name>
</gene>
<dbReference type="OrthoDB" id="1162444at2759"/>
<keyword evidence="4" id="KW-1185">Reference proteome</keyword>
<protein>
    <recommendedName>
        <fullName evidence="2">C2H2-type domain-containing protein</fullName>
    </recommendedName>
</protein>
<evidence type="ECO:0000256" key="1">
    <source>
        <dbReference type="PROSITE-ProRule" id="PRU00042"/>
    </source>
</evidence>
<organism evidence="3 4">
    <name type="scientific">Prunus armeniaca</name>
    <name type="common">Apricot</name>
    <name type="synonym">Armeniaca vulgaris</name>
    <dbReference type="NCBI Taxonomy" id="36596"/>
    <lineage>
        <taxon>Eukaryota</taxon>
        <taxon>Viridiplantae</taxon>
        <taxon>Streptophyta</taxon>
        <taxon>Embryophyta</taxon>
        <taxon>Tracheophyta</taxon>
        <taxon>Spermatophyta</taxon>
        <taxon>Magnoliopsida</taxon>
        <taxon>eudicotyledons</taxon>
        <taxon>Gunneridae</taxon>
        <taxon>Pentapetalae</taxon>
        <taxon>rosids</taxon>
        <taxon>fabids</taxon>
        <taxon>Rosales</taxon>
        <taxon>Rosaceae</taxon>
        <taxon>Amygdaloideae</taxon>
        <taxon>Amygdaleae</taxon>
        <taxon>Prunus</taxon>
    </lineage>
</organism>
<reference evidence="4" key="1">
    <citation type="journal article" date="2020" name="Genome Biol.">
        <title>Gamete binning: chromosome-level and haplotype-resolved genome assembly enabled by high-throughput single-cell sequencing of gamete genomes.</title>
        <authorList>
            <person name="Campoy J.A."/>
            <person name="Sun H."/>
            <person name="Goel M."/>
            <person name="Jiao W.-B."/>
            <person name="Folz-Donahue K."/>
            <person name="Wang N."/>
            <person name="Rubio M."/>
            <person name="Liu C."/>
            <person name="Kukat C."/>
            <person name="Ruiz D."/>
            <person name="Huettel B."/>
            <person name="Schneeberger K."/>
        </authorList>
    </citation>
    <scope>NUCLEOTIDE SEQUENCE [LARGE SCALE GENOMIC DNA]</scope>
    <source>
        <strain evidence="4">cv. Rojo Pasion</strain>
    </source>
</reference>
<accession>A0A6J5XCE2</accession>
<dbReference type="PROSITE" id="PS00028">
    <property type="entry name" value="ZINC_FINGER_C2H2_1"/>
    <property type="match status" value="1"/>
</dbReference>